<dbReference type="GO" id="GO:0006310">
    <property type="term" value="P:DNA recombination"/>
    <property type="evidence" value="ECO:0007669"/>
    <property type="project" value="UniProtKB-KW"/>
</dbReference>
<gene>
    <name evidence="6" type="ORF">P5S46_11890</name>
</gene>
<dbReference type="SUPFAM" id="SSF56349">
    <property type="entry name" value="DNA breaking-rejoining enzymes"/>
    <property type="match status" value="1"/>
</dbReference>
<dbReference type="Pfam" id="PF13356">
    <property type="entry name" value="Arm-DNA-bind_3"/>
    <property type="match status" value="1"/>
</dbReference>
<dbReference type="InterPro" id="IPR053876">
    <property type="entry name" value="Phage_int_M"/>
</dbReference>
<protein>
    <submittedName>
        <fullName evidence="6">Tyrosine-type recombinase/integrase</fullName>
    </submittedName>
</protein>
<sequence>MVRGHWLDPDQSQGGEVMALKPLTDSAVKTAKFDPNTPANNTRRDGSGLELRISKSSKSWVFKYVSPTSGKRTNMGFGQYPDVGLALARQMRQDARALIAQGVDPAADRKARQEAERVAQVNTFGALVAQLMELKAAEHTPKHCGEVQARFDLHILPGLGKVQIADVRAPAVIAMLRPLEVAGKLDTLKRCCANINEVMTYAVNFGLIDANPCAGIKQVFKKVKRENNPHLPMEGIAELVGAIDTGSMEFLTRSALLLQLHTLTRPAETAGARWEEIDEEARTWTIPASRMKAGKEHIIPLTDSTLAILAELRRLTGNREHLFPNRGKPLEHMHPSTLNITLKRLGFQDRQTAHGVRALGSTTLNEAGFNHMVVEAALAHGLQDKVAASYNHANHLTQRVVMMAWWSAHIERARAGVFNLEAGRRGLELVA</sequence>
<accession>A0AAJ5Z7A6</accession>
<dbReference type="InterPro" id="IPR050808">
    <property type="entry name" value="Phage_Integrase"/>
</dbReference>
<dbReference type="Gene3D" id="1.10.443.10">
    <property type="entry name" value="Intergrase catalytic core"/>
    <property type="match status" value="1"/>
</dbReference>
<feature type="domain" description="Tyr recombinase" evidence="5">
    <location>
        <begin position="226"/>
        <end position="403"/>
    </location>
</feature>
<evidence type="ECO:0000256" key="2">
    <source>
        <dbReference type="ARBA" id="ARBA00022908"/>
    </source>
</evidence>
<dbReference type="InterPro" id="IPR038488">
    <property type="entry name" value="Integrase_DNA-bd_sf"/>
</dbReference>
<dbReference type="PROSITE" id="PS51898">
    <property type="entry name" value="TYR_RECOMBINASE"/>
    <property type="match status" value="1"/>
</dbReference>
<dbReference type="EMBL" id="CP120942">
    <property type="protein sequence ID" value="WFF96375.1"/>
    <property type="molecule type" value="Genomic_DNA"/>
</dbReference>
<keyword evidence="3" id="KW-0238">DNA-binding</keyword>
<dbReference type="RefSeq" id="WP_277855985.1">
    <property type="nucleotide sequence ID" value="NZ_CP120942.1"/>
</dbReference>
<dbReference type="InterPro" id="IPR010998">
    <property type="entry name" value="Integrase_recombinase_N"/>
</dbReference>
<dbReference type="Pfam" id="PF00589">
    <property type="entry name" value="Phage_integrase"/>
    <property type="match status" value="1"/>
</dbReference>
<evidence type="ECO:0000256" key="3">
    <source>
        <dbReference type="ARBA" id="ARBA00023125"/>
    </source>
</evidence>
<evidence type="ECO:0000259" key="5">
    <source>
        <dbReference type="PROSITE" id="PS51898"/>
    </source>
</evidence>
<proteinExistence type="inferred from homology"/>
<organism evidence="6 7">
    <name type="scientific">Aeromonas caviae</name>
    <name type="common">Aeromonas punctata</name>
    <dbReference type="NCBI Taxonomy" id="648"/>
    <lineage>
        <taxon>Bacteria</taxon>
        <taxon>Pseudomonadati</taxon>
        <taxon>Pseudomonadota</taxon>
        <taxon>Gammaproteobacteria</taxon>
        <taxon>Aeromonadales</taxon>
        <taxon>Aeromonadaceae</taxon>
        <taxon>Aeromonas</taxon>
    </lineage>
</organism>
<dbReference type="CDD" id="cd00801">
    <property type="entry name" value="INT_P4_C"/>
    <property type="match status" value="1"/>
</dbReference>
<keyword evidence="4" id="KW-0233">DNA recombination</keyword>
<comment type="similarity">
    <text evidence="1">Belongs to the 'phage' integrase family.</text>
</comment>
<evidence type="ECO:0000256" key="1">
    <source>
        <dbReference type="ARBA" id="ARBA00008857"/>
    </source>
</evidence>
<dbReference type="Proteomes" id="UP001218423">
    <property type="component" value="Chromosome"/>
</dbReference>
<evidence type="ECO:0000313" key="6">
    <source>
        <dbReference type="EMBL" id="WFF96375.1"/>
    </source>
</evidence>
<dbReference type="Pfam" id="PF22022">
    <property type="entry name" value="Phage_int_M"/>
    <property type="match status" value="1"/>
</dbReference>
<dbReference type="GO" id="GO:0015074">
    <property type="term" value="P:DNA integration"/>
    <property type="evidence" value="ECO:0007669"/>
    <property type="project" value="UniProtKB-KW"/>
</dbReference>
<reference evidence="6" key="1">
    <citation type="submission" date="2023-03" db="EMBL/GenBank/DDBJ databases">
        <title>Aeromonas caviae strain AC1520.</title>
        <authorList>
            <person name="Xie T."/>
            <person name="Zhang Q."/>
            <person name="Deng J."/>
            <person name="Li X."/>
        </authorList>
    </citation>
    <scope>NUCLEOTIDE SEQUENCE</scope>
    <source>
        <strain evidence="6">AC1520</strain>
    </source>
</reference>
<keyword evidence="2" id="KW-0229">DNA integration</keyword>
<dbReference type="InterPro" id="IPR002104">
    <property type="entry name" value="Integrase_catalytic"/>
</dbReference>
<evidence type="ECO:0000256" key="4">
    <source>
        <dbReference type="ARBA" id="ARBA00023172"/>
    </source>
</evidence>
<dbReference type="Gene3D" id="3.30.160.390">
    <property type="entry name" value="Integrase, DNA-binding domain"/>
    <property type="match status" value="1"/>
</dbReference>
<dbReference type="GO" id="GO:0003677">
    <property type="term" value="F:DNA binding"/>
    <property type="evidence" value="ECO:0007669"/>
    <property type="project" value="UniProtKB-KW"/>
</dbReference>
<dbReference type="PANTHER" id="PTHR30629:SF6">
    <property type="entry name" value="PROPHAGE INTEGRASE INTA-RELATED"/>
    <property type="match status" value="1"/>
</dbReference>
<dbReference type="PANTHER" id="PTHR30629">
    <property type="entry name" value="PROPHAGE INTEGRASE"/>
    <property type="match status" value="1"/>
</dbReference>
<dbReference type="InterPro" id="IPR013762">
    <property type="entry name" value="Integrase-like_cat_sf"/>
</dbReference>
<dbReference type="Gene3D" id="1.10.150.130">
    <property type="match status" value="1"/>
</dbReference>
<dbReference type="AlphaFoldDB" id="A0AAJ5Z7A6"/>
<name>A0AAJ5Z7A6_AERCA</name>
<dbReference type="InterPro" id="IPR025166">
    <property type="entry name" value="Integrase_DNA_bind_dom"/>
</dbReference>
<dbReference type="InterPro" id="IPR011010">
    <property type="entry name" value="DNA_brk_join_enz"/>
</dbReference>
<evidence type="ECO:0000313" key="7">
    <source>
        <dbReference type="Proteomes" id="UP001218423"/>
    </source>
</evidence>